<dbReference type="InterPro" id="IPR036047">
    <property type="entry name" value="F-box-like_dom_sf"/>
</dbReference>
<sequence>MVSLESLNQDCMEMIFAYLSTRDLSSMALVSHTLLESVTPRLYRSLVFHSEHARKFTKGSSALTASVRRLDIRVVPMYRGAVHTTFLREFLNTVRMAENLNSFTCTQPIILPPALRAMKDHKYIRHIRIHAKLNQEQALALQQLNALDSATLDASTWNVIDMLPNWMCSMSSSLTALTLYSLPDLNDNVFFSTVTALVNLVQLHVVNCGKIQHELVIMLSVHTPKLQSLAFTDLSTSELTAPCQLLHLRHLVIDNRIDAASGLLKASWTFFIKLTREWGCSLTSVVLKPSIRTPIHDSVITDLLDVHETTLQHLMLLNCELSVASMRNIAGQCQRLERLGVSVPYKDIYTVAEAFSRSYSLETLHDLGDITHNHGTRPILTKDNVRVLIDMIPSLKRVVTWDRIWTVRATSTGPCSPPLLWNLIRCTGTQGIR</sequence>
<keyword evidence="3" id="KW-1185">Reference proteome</keyword>
<dbReference type="Proteomes" id="UP000813824">
    <property type="component" value="Unassembled WGS sequence"/>
</dbReference>
<dbReference type="AlphaFoldDB" id="A0A8K0US36"/>
<reference evidence="2" key="1">
    <citation type="journal article" date="2021" name="New Phytol.">
        <title>Evolutionary innovations through gain and loss of genes in the ectomycorrhizal Boletales.</title>
        <authorList>
            <person name="Wu G."/>
            <person name="Miyauchi S."/>
            <person name="Morin E."/>
            <person name="Kuo A."/>
            <person name="Drula E."/>
            <person name="Varga T."/>
            <person name="Kohler A."/>
            <person name="Feng B."/>
            <person name="Cao Y."/>
            <person name="Lipzen A."/>
            <person name="Daum C."/>
            <person name="Hundley H."/>
            <person name="Pangilinan J."/>
            <person name="Johnson J."/>
            <person name="Barry K."/>
            <person name="LaButti K."/>
            <person name="Ng V."/>
            <person name="Ahrendt S."/>
            <person name="Min B."/>
            <person name="Choi I.G."/>
            <person name="Park H."/>
            <person name="Plett J.M."/>
            <person name="Magnuson J."/>
            <person name="Spatafora J.W."/>
            <person name="Nagy L.G."/>
            <person name="Henrissat B."/>
            <person name="Grigoriev I.V."/>
            <person name="Yang Z.L."/>
            <person name="Xu J."/>
            <person name="Martin F.M."/>
        </authorList>
    </citation>
    <scope>NUCLEOTIDE SEQUENCE</scope>
    <source>
        <strain evidence="2">KKN 215</strain>
    </source>
</reference>
<dbReference type="OrthoDB" id="3005567at2759"/>
<name>A0A8K0US36_9AGAR</name>
<dbReference type="PROSITE" id="PS50181">
    <property type="entry name" value="FBOX"/>
    <property type="match status" value="1"/>
</dbReference>
<dbReference type="InterPro" id="IPR001810">
    <property type="entry name" value="F-box_dom"/>
</dbReference>
<evidence type="ECO:0000313" key="3">
    <source>
        <dbReference type="Proteomes" id="UP000813824"/>
    </source>
</evidence>
<evidence type="ECO:0000259" key="1">
    <source>
        <dbReference type="PROSITE" id="PS50181"/>
    </source>
</evidence>
<comment type="caution">
    <text evidence="2">The sequence shown here is derived from an EMBL/GenBank/DDBJ whole genome shotgun (WGS) entry which is preliminary data.</text>
</comment>
<dbReference type="SUPFAM" id="SSF81383">
    <property type="entry name" value="F-box domain"/>
    <property type="match status" value="1"/>
</dbReference>
<dbReference type="CDD" id="cd09917">
    <property type="entry name" value="F-box_SF"/>
    <property type="match status" value="1"/>
</dbReference>
<organism evidence="2 3">
    <name type="scientific">Cristinia sonorae</name>
    <dbReference type="NCBI Taxonomy" id="1940300"/>
    <lineage>
        <taxon>Eukaryota</taxon>
        <taxon>Fungi</taxon>
        <taxon>Dikarya</taxon>
        <taxon>Basidiomycota</taxon>
        <taxon>Agaricomycotina</taxon>
        <taxon>Agaricomycetes</taxon>
        <taxon>Agaricomycetidae</taxon>
        <taxon>Agaricales</taxon>
        <taxon>Pleurotineae</taxon>
        <taxon>Stephanosporaceae</taxon>
        <taxon>Cristinia</taxon>
    </lineage>
</organism>
<dbReference type="Pfam" id="PF00646">
    <property type="entry name" value="F-box"/>
    <property type="match status" value="1"/>
</dbReference>
<accession>A0A8K0US36</accession>
<gene>
    <name evidence="2" type="ORF">BXZ70DRAFT_1016503</name>
</gene>
<evidence type="ECO:0000313" key="2">
    <source>
        <dbReference type="EMBL" id="KAH8102159.1"/>
    </source>
</evidence>
<dbReference type="SUPFAM" id="SSF52047">
    <property type="entry name" value="RNI-like"/>
    <property type="match status" value="1"/>
</dbReference>
<dbReference type="InterPro" id="IPR032675">
    <property type="entry name" value="LRR_dom_sf"/>
</dbReference>
<protein>
    <recommendedName>
        <fullName evidence="1">F-box domain-containing protein</fullName>
    </recommendedName>
</protein>
<dbReference type="EMBL" id="JAEVFJ010000010">
    <property type="protein sequence ID" value="KAH8102159.1"/>
    <property type="molecule type" value="Genomic_DNA"/>
</dbReference>
<dbReference type="Gene3D" id="3.80.10.10">
    <property type="entry name" value="Ribonuclease Inhibitor"/>
    <property type="match status" value="1"/>
</dbReference>
<proteinExistence type="predicted"/>
<feature type="domain" description="F-box" evidence="1">
    <location>
        <begin position="1"/>
        <end position="46"/>
    </location>
</feature>